<dbReference type="RefSeq" id="WP_281833257.1">
    <property type="nucleotide sequence ID" value="NZ_BSDY01000002.1"/>
</dbReference>
<dbReference type="Proteomes" id="UP001144471">
    <property type="component" value="Unassembled WGS sequence"/>
</dbReference>
<dbReference type="CDD" id="cd10973">
    <property type="entry name" value="CE4_DAC_u4_5s"/>
    <property type="match status" value="1"/>
</dbReference>
<accession>A0A9W6GJB2</accession>
<protein>
    <recommendedName>
        <fullName evidence="3">NodB homology domain-containing protein</fullName>
    </recommendedName>
</protein>
<dbReference type="Pfam" id="PF01522">
    <property type="entry name" value="Polysacc_deac_1"/>
    <property type="match status" value="1"/>
</dbReference>
<dbReference type="PANTHER" id="PTHR34216">
    <property type="match status" value="1"/>
</dbReference>
<dbReference type="InterPro" id="IPR051398">
    <property type="entry name" value="Polysacch_Deacetylase"/>
</dbReference>
<dbReference type="Gene3D" id="3.20.20.370">
    <property type="entry name" value="Glycoside hydrolase/deacetylase"/>
    <property type="match status" value="1"/>
</dbReference>
<evidence type="ECO:0000259" key="3">
    <source>
        <dbReference type="PROSITE" id="PS51677"/>
    </source>
</evidence>
<comment type="subcellular location">
    <subcellularLocation>
        <location evidence="1">Secreted</location>
    </subcellularLocation>
</comment>
<dbReference type="EMBL" id="BSDY01000002">
    <property type="protein sequence ID" value="GLI55020.1"/>
    <property type="molecule type" value="Genomic_DNA"/>
</dbReference>
<evidence type="ECO:0000313" key="4">
    <source>
        <dbReference type="EMBL" id="GLI55020.1"/>
    </source>
</evidence>
<dbReference type="SUPFAM" id="SSF88713">
    <property type="entry name" value="Glycoside hydrolase/deacetylase"/>
    <property type="match status" value="1"/>
</dbReference>
<evidence type="ECO:0000256" key="2">
    <source>
        <dbReference type="ARBA" id="ARBA00022729"/>
    </source>
</evidence>
<comment type="caution">
    <text evidence="4">The sequence shown here is derived from an EMBL/GenBank/DDBJ whole genome shotgun (WGS) entry which is preliminary data.</text>
</comment>
<keyword evidence="5" id="KW-1185">Reference proteome</keyword>
<dbReference type="GO" id="GO:0005576">
    <property type="term" value="C:extracellular region"/>
    <property type="evidence" value="ECO:0007669"/>
    <property type="project" value="UniProtKB-SubCell"/>
</dbReference>
<sequence length="310" mass="36521">MIKKILILLLVLSMRAFGDAHILMYHRIGDSRHPSTNVSVEAFEKQLRFLEDNGYEIVELSRIVEAVRDKRELNDKWVAITIDDAYKSFYENGLPLLKERGYPFTLFVNTQAVERRYGDYMTWKMIEDSSRYGEIGGHSHTHSSMPKIDKQQMREELKLNKKLLEERIGEMRYFAYPYGEYSKEVADEVENLGYKGAFKQVMGAVSTDSNLYTLNRIPMGEKTNLRFFLSMNYLPARWERVDIEGDILKGMKVTLPEEAEKVEVFLSGYGWEWTRVEKSYIRVDKKLLRSRNNIIIRDSKNRYSDYLILR</sequence>
<dbReference type="AlphaFoldDB" id="A0A9W6GJB2"/>
<reference evidence="4" key="1">
    <citation type="submission" date="2022-12" db="EMBL/GenBank/DDBJ databases">
        <title>Reference genome sequencing for broad-spectrum identification of bacterial and archaeal isolates by mass spectrometry.</title>
        <authorList>
            <person name="Sekiguchi Y."/>
            <person name="Tourlousse D.M."/>
        </authorList>
    </citation>
    <scope>NUCLEOTIDE SEQUENCE</scope>
    <source>
        <strain evidence="4">10succ1</strain>
    </source>
</reference>
<name>A0A9W6GJB2_9FUSO</name>
<dbReference type="GO" id="GO:0016810">
    <property type="term" value="F:hydrolase activity, acting on carbon-nitrogen (but not peptide) bonds"/>
    <property type="evidence" value="ECO:0007669"/>
    <property type="project" value="InterPro"/>
</dbReference>
<organism evidence="4 5">
    <name type="scientific">Propionigenium maris DSM 9537</name>
    <dbReference type="NCBI Taxonomy" id="1123000"/>
    <lineage>
        <taxon>Bacteria</taxon>
        <taxon>Fusobacteriati</taxon>
        <taxon>Fusobacteriota</taxon>
        <taxon>Fusobacteriia</taxon>
        <taxon>Fusobacteriales</taxon>
        <taxon>Fusobacteriaceae</taxon>
        <taxon>Propionigenium</taxon>
    </lineage>
</organism>
<dbReference type="PANTHER" id="PTHR34216:SF3">
    <property type="entry name" value="POLY-BETA-1,6-N-ACETYL-D-GLUCOSAMINE N-DEACETYLASE"/>
    <property type="match status" value="1"/>
</dbReference>
<dbReference type="InterPro" id="IPR011330">
    <property type="entry name" value="Glyco_hydro/deAcase_b/a-brl"/>
</dbReference>
<keyword evidence="2" id="KW-0732">Signal</keyword>
<proteinExistence type="predicted"/>
<gene>
    <name evidence="4" type="ORF">PM10SUCC1_05350</name>
</gene>
<evidence type="ECO:0000313" key="5">
    <source>
        <dbReference type="Proteomes" id="UP001144471"/>
    </source>
</evidence>
<feature type="domain" description="NodB homology" evidence="3">
    <location>
        <begin position="76"/>
        <end position="310"/>
    </location>
</feature>
<dbReference type="PROSITE" id="PS51677">
    <property type="entry name" value="NODB"/>
    <property type="match status" value="1"/>
</dbReference>
<dbReference type="GO" id="GO:0005975">
    <property type="term" value="P:carbohydrate metabolic process"/>
    <property type="evidence" value="ECO:0007669"/>
    <property type="project" value="InterPro"/>
</dbReference>
<evidence type="ECO:0000256" key="1">
    <source>
        <dbReference type="ARBA" id="ARBA00004613"/>
    </source>
</evidence>
<dbReference type="InterPro" id="IPR002509">
    <property type="entry name" value="NODB_dom"/>
</dbReference>